<dbReference type="EMBL" id="JACEIK010000907">
    <property type="protein sequence ID" value="MCD7463708.1"/>
    <property type="molecule type" value="Genomic_DNA"/>
</dbReference>
<protein>
    <submittedName>
        <fullName evidence="2">Uncharacterized protein</fullName>
    </submittedName>
</protein>
<accession>A0ABS8SXY4</accession>
<evidence type="ECO:0000256" key="1">
    <source>
        <dbReference type="SAM" id="MobiDB-lite"/>
    </source>
</evidence>
<reference evidence="2 3" key="1">
    <citation type="journal article" date="2021" name="BMC Genomics">
        <title>Datura genome reveals duplications of psychoactive alkaloid biosynthetic genes and high mutation rate following tissue culture.</title>
        <authorList>
            <person name="Rajewski A."/>
            <person name="Carter-House D."/>
            <person name="Stajich J."/>
            <person name="Litt A."/>
        </authorList>
    </citation>
    <scope>NUCLEOTIDE SEQUENCE [LARGE SCALE GENOMIC DNA]</scope>
    <source>
        <strain evidence="2">AR-01</strain>
    </source>
</reference>
<name>A0ABS8SXY4_DATST</name>
<proteinExistence type="predicted"/>
<keyword evidence="3" id="KW-1185">Reference proteome</keyword>
<evidence type="ECO:0000313" key="3">
    <source>
        <dbReference type="Proteomes" id="UP000823775"/>
    </source>
</evidence>
<dbReference type="Proteomes" id="UP000823775">
    <property type="component" value="Unassembled WGS sequence"/>
</dbReference>
<feature type="region of interest" description="Disordered" evidence="1">
    <location>
        <begin position="51"/>
        <end position="72"/>
    </location>
</feature>
<comment type="caution">
    <text evidence="2">The sequence shown here is derived from an EMBL/GenBank/DDBJ whole genome shotgun (WGS) entry which is preliminary data.</text>
</comment>
<organism evidence="2 3">
    <name type="scientific">Datura stramonium</name>
    <name type="common">Jimsonweed</name>
    <name type="synonym">Common thornapple</name>
    <dbReference type="NCBI Taxonomy" id="4076"/>
    <lineage>
        <taxon>Eukaryota</taxon>
        <taxon>Viridiplantae</taxon>
        <taxon>Streptophyta</taxon>
        <taxon>Embryophyta</taxon>
        <taxon>Tracheophyta</taxon>
        <taxon>Spermatophyta</taxon>
        <taxon>Magnoliopsida</taxon>
        <taxon>eudicotyledons</taxon>
        <taxon>Gunneridae</taxon>
        <taxon>Pentapetalae</taxon>
        <taxon>asterids</taxon>
        <taxon>lamiids</taxon>
        <taxon>Solanales</taxon>
        <taxon>Solanaceae</taxon>
        <taxon>Solanoideae</taxon>
        <taxon>Datureae</taxon>
        <taxon>Datura</taxon>
    </lineage>
</organism>
<evidence type="ECO:0000313" key="2">
    <source>
        <dbReference type="EMBL" id="MCD7463708.1"/>
    </source>
</evidence>
<gene>
    <name evidence="2" type="ORF">HAX54_051204</name>
</gene>
<feature type="compositionally biased region" description="Acidic residues" evidence="1">
    <location>
        <begin position="52"/>
        <end position="70"/>
    </location>
</feature>
<sequence>MRKRRSMVIVKKITNKVRQFLIAIKQMKREQMMNGLWNLLRRIKLWTKESSEVENETSDSTEDYIQEEEGNTIRQETRPKRTWIQGNQDIGKAAANFYKQLFIANIDMSIMDHIPNMLNDVIIKSNDKPTHQEVRDVVFDINPNTTGPDGWPENGVSIGHWDALSSLEERK</sequence>